<keyword evidence="6" id="KW-0460">Magnesium</keyword>
<protein>
    <recommendedName>
        <fullName evidence="6">Magnesium transporter</fullName>
    </recommendedName>
</protein>
<keyword evidence="4 6" id="KW-1133">Transmembrane helix</keyword>
<evidence type="ECO:0000313" key="8">
    <source>
        <dbReference type="EMBL" id="KDP41310.1"/>
    </source>
</evidence>
<evidence type="ECO:0000256" key="2">
    <source>
        <dbReference type="ARBA" id="ARBA00007535"/>
    </source>
</evidence>
<keyword evidence="6" id="KW-0406">Ion transport</keyword>
<dbReference type="Pfam" id="PF22099">
    <property type="entry name" value="MRS2-like"/>
    <property type="match status" value="1"/>
</dbReference>
<evidence type="ECO:0000256" key="4">
    <source>
        <dbReference type="ARBA" id="ARBA00022989"/>
    </source>
</evidence>
<organism evidence="8 9">
    <name type="scientific">Jatropha curcas</name>
    <name type="common">Barbados nut</name>
    <dbReference type="NCBI Taxonomy" id="180498"/>
    <lineage>
        <taxon>Eukaryota</taxon>
        <taxon>Viridiplantae</taxon>
        <taxon>Streptophyta</taxon>
        <taxon>Embryophyta</taxon>
        <taxon>Tracheophyta</taxon>
        <taxon>Spermatophyta</taxon>
        <taxon>Magnoliopsida</taxon>
        <taxon>eudicotyledons</taxon>
        <taxon>Gunneridae</taxon>
        <taxon>Pentapetalae</taxon>
        <taxon>rosids</taxon>
        <taxon>fabids</taxon>
        <taxon>Malpighiales</taxon>
        <taxon>Euphorbiaceae</taxon>
        <taxon>Crotonoideae</taxon>
        <taxon>Jatropheae</taxon>
        <taxon>Jatropha</taxon>
    </lineage>
</organism>
<keyword evidence="5 6" id="KW-0472">Membrane</keyword>
<dbReference type="InterPro" id="IPR045863">
    <property type="entry name" value="CorA_TM1_TM2"/>
</dbReference>
<evidence type="ECO:0000256" key="6">
    <source>
        <dbReference type="RuleBase" id="RU366041"/>
    </source>
</evidence>
<evidence type="ECO:0000256" key="1">
    <source>
        <dbReference type="ARBA" id="ARBA00004141"/>
    </source>
</evidence>
<keyword evidence="3 6" id="KW-0812">Transmembrane</keyword>
<reference evidence="8 9" key="1">
    <citation type="journal article" date="2014" name="PLoS ONE">
        <title>Global Analysis of Gene Expression Profiles in Physic Nut (Jatropha curcas L.) Seedlings Exposed to Salt Stress.</title>
        <authorList>
            <person name="Zhang L."/>
            <person name="Zhang C."/>
            <person name="Wu P."/>
            <person name="Chen Y."/>
            <person name="Li M."/>
            <person name="Jiang H."/>
            <person name="Wu G."/>
        </authorList>
    </citation>
    <scope>NUCLEOTIDE SEQUENCE [LARGE SCALE GENOMIC DNA]</scope>
    <source>
        <strain evidence="9">cv. GZQX0401</strain>
        <tissue evidence="8">Young leaves</tissue>
    </source>
</reference>
<name>A0A067L9Y7_JATCU</name>
<dbReference type="STRING" id="180498.A0A067L9Y7"/>
<dbReference type="GO" id="GO:0015095">
    <property type="term" value="F:magnesium ion transmembrane transporter activity"/>
    <property type="evidence" value="ECO:0007669"/>
    <property type="project" value="TreeGrafter"/>
</dbReference>
<dbReference type="SUPFAM" id="SSF144083">
    <property type="entry name" value="Magnesium transport protein CorA, transmembrane region"/>
    <property type="match status" value="1"/>
</dbReference>
<sequence>MEESRGQHLPSDVQESASPHDSGRLNLDAYVNLGSSLPGLKKRNHGHGSRSWIKIDQNGESMIMELDKGTIMRHCSLPARDLRLLDPLFIYPSTILGREKAIVVGLEQIRCIITADEVILMNSLDACVVQYESEFCKRLQTNKDQAEDLPFEFRALELALELTCISLDAQVKELEMEIYPLLDELASSINTLNLERVRRVKGHLLALTQRVQKVHDEIEHLMDDDGDMAEMYLTEKKQRAEACALGDLFFQNNISGENRVLSKSAPISPVRSVSGVQKLQRTFSSIVTSSKHGSLTSSSSNDEKVDQLEMLLEAYFVAIDNSLSKLFSLKEYIDDTEDLINIKLGNVQNQLIQFELLLTAATFVTTVFAVVTGIFGMNFTASVFDYPSAFNWVLVITGIACGFLYSAFLFYFRHKKVFPL</sequence>
<evidence type="ECO:0000256" key="7">
    <source>
        <dbReference type="SAM" id="MobiDB-lite"/>
    </source>
</evidence>
<comment type="similarity">
    <text evidence="2 6">Belongs to the CorA metal ion transporter (MIT) (TC 1.A.35.5) family.</text>
</comment>
<dbReference type="InterPro" id="IPR039204">
    <property type="entry name" value="MRS2-like"/>
</dbReference>
<feature type="region of interest" description="Disordered" evidence="7">
    <location>
        <begin position="1"/>
        <end position="22"/>
    </location>
</feature>
<dbReference type="PANTHER" id="PTHR13890:SF39">
    <property type="entry name" value="MAGNESIUM TRANSPORTER MRS2-5"/>
    <property type="match status" value="1"/>
</dbReference>
<dbReference type="FunFam" id="2.40.128.330:FF:000001">
    <property type="entry name" value="Magnesium transporter MRS2-1"/>
    <property type="match status" value="1"/>
</dbReference>
<dbReference type="GO" id="GO:0016020">
    <property type="term" value="C:membrane"/>
    <property type="evidence" value="ECO:0007669"/>
    <property type="project" value="UniProtKB-SubCell"/>
</dbReference>
<dbReference type="OrthoDB" id="10251508at2759"/>
<evidence type="ECO:0000313" key="9">
    <source>
        <dbReference type="Proteomes" id="UP000027138"/>
    </source>
</evidence>
<dbReference type="Gene3D" id="1.20.58.340">
    <property type="entry name" value="Magnesium transport protein CorA, transmembrane region"/>
    <property type="match status" value="2"/>
</dbReference>
<dbReference type="PANTHER" id="PTHR13890">
    <property type="entry name" value="RNA SPLICING PROTEIN MRS2, MITOCHONDRIAL"/>
    <property type="match status" value="1"/>
</dbReference>
<dbReference type="Gene3D" id="2.40.128.330">
    <property type="match status" value="1"/>
</dbReference>
<keyword evidence="9" id="KW-1185">Reference proteome</keyword>
<feature type="transmembrane region" description="Helical" evidence="6">
    <location>
        <begin position="356"/>
        <end position="377"/>
    </location>
</feature>
<accession>A0A067L9Y7</accession>
<dbReference type="Proteomes" id="UP000027138">
    <property type="component" value="Unassembled WGS sequence"/>
</dbReference>
<dbReference type="CDD" id="cd12823">
    <property type="entry name" value="Mrs2_Mfm1p-like"/>
    <property type="match status" value="1"/>
</dbReference>
<proteinExistence type="inferred from homology"/>
<evidence type="ECO:0000256" key="5">
    <source>
        <dbReference type="ARBA" id="ARBA00023136"/>
    </source>
</evidence>
<keyword evidence="6" id="KW-0813">Transport</keyword>
<comment type="function">
    <text evidence="6">Magnesium transporter that may mediate the influx of magnesium.</text>
</comment>
<evidence type="ECO:0000256" key="3">
    <source>
        <dbReference type="ARBA" id="ARBA00022692"/>
    </source>
</evidence>
<dbReference type="EMBL" id="KK914318">
    <property type="protein sequence ID" value="KDP41310.1"/>
    <property type="molecule type" value="Genomic_DNA"/>
</dbReference>
<feature type="transmembrane region" description="Helical" evidence="6">
    <location>
        <begin position="389"/>
        <end position="412"/>
    </location>
</feature>
<comment type="subcellular location">
    <subcellularLocation>
        <location evidence="1 6">Membrane</location>
        <topology evidence="1 6">Multi-pass membrane protein</topology>
    </subcellularLocation>
</comment>
<dbReference type="AlphaFoldDB" id="A0A067L9Y7"/>
<gene>
    <name evidence="8" type="ORF">JCGZ_15717</name>
</gene>